<comment type="caution">
    <text evidence="2">The sequence shown here is derived from an EMBL/GenBank/DDBJ whole genome shotgun (WGS) entry which is preliminary data.</text>
</comment>
<feature type="compositionally biased region" description="Polar residues" evidence="1">
    <location>
        <begin position="992"/>
        <end position="1009"/>
    </location>
</feature>
<dbReference type="AlphaFoldDB" id="A0A6L2JYH4"/>
<gene>
    <name evidence="2" type="ORF">Tci_013570</name>
</gene>
<feature type="compositionally biased region" description="Polar residues" evidence="1">
    <location>
        <begin position="298"/>
        <end position="310"/>
    </location>
</feature>
<feature type="compositionally biased region" description="Polar residues" evidence="1">
    <location>
        <begin position="546"/>
        <end position="570"/>
    </location>
</feature>
<organism evidence="2">
    <name type="scientific">Tanacetum cinerariifolium</name>
    <name type="common">Dalmatian daisy</name>
    <name type="synonym">Chrysanthemum cinerariifolium</name>
    <dbReference type="NCBI Taxonomy" id="118510"/>
    <lineage>
        <taxon>Eukaryota</taxon>
        <taxon>Viridiplantae</taxon>
        <taxon>Streptophyta</taxon>
        <taxon>Embryophyta</taxon>
        <taxon>Tracheophyta</taxon>
        <taxon>Spermatophyta</taxon>
        <taxon>Magnoliopsida</taxon>
        <taxon>eudicotyledons</taxon>
        <taxon>Gunneridae</taxon>
        <taxon>Pentapetalae</taxon>
        <taxon>asterids</taxon>
        <taxon>campanulids</taxon>
        <taxon>Asterales</taxon>
        <taxon>Asteraceae</taxon>
        <taxon>Asteroideae</taxon>
        <taxon>Anthemideae</taxon>
        <taxon>Anthemidinae</taxon>
        <taxon>Tanacetum</taxon>
    </lineage>
</organism>
<reference evidence="2" key="1">
    <citation type="journal article" date="2019" name="Sci. Rep.">
        <title>Draft genome of Tanacetum cinerariifolium, the natural source of mosquito coil.</title>
        <authorList>
            <person name="Yamashiro T."/>
            <person name="Shiraishi A."/>
            <person name="Satake H."/>
            <person name="Nakayama K."/>
        </authorList>
    </citation>
    <scope>NUCLEOTIDE SEQUENCE</scope>
</reference>
<protein>
    <submittedName>
        <fullName evidence="2">Uncharacterized protein</fullName>
    </submittedName>
</protein>
<feature type="region of interest" description="Disordered" evidence="1">
    <location>
        <begin position="973"/>
        <end position="1013"/>
    </location>
</feature>
<evidence type="ECO:0000256" key="1">
    <source>
        <dbReference type="SAM" id="MobiDB-lite"/>
    </source>
</evidence>
<feature type="region of interest" description="Disordered" evidence="1">
    <location>
        <begin position="1026"/>
        <end position="1049"/>
    </location>
</feature>
<sequence length="1211" mass="135488">MQMQKSKIDSGSALDVVSSQALDADLVIMESNGTKSGLHDTSSSLGNYITHVVDANIMPVNNQVPFAEVQLTAQHIVLTNEQQYTDQSKPIYDTYLLEKVDSNTSPENEKLNKGNEHLKQTYKEFFDLRIHMKDHNDSLIAQVNSKTIENANLKARFLEKVFANAALKNELRKLKGTCVDTKFAKPSILGKPVLQPHRNQSVVRQLTVFKYEQCKFSKPRFASHVDVINDLSKPVTPHYVPKFRESVFVKPHHVIASSSSRNSSNGSYGSNDMAHKYYLEVAKKKTKDKNTSLKPSVRHTTSLQNTTNISKPKPRRNNQTSTSFHVPKSSCGMSNAVPLVAHSRNSSSFSDSKYFICSTYQKCVFNANHEDCITKFLKRWTPTGRIFKTAGFMWIPTGNMFIDSTTKVYSEPPNDSNEDVTNPFECKKFLDMASADNTSGPALQRKERCTLQCALSLKEEKSSCLRPFSSTSFMLFHAHSIIKYISLGLVQNSVSPTPYVPPSKKDYEILFQQLFYFNPPPRTVSLVSVAVAAPRAVDPVSSPSSTTIDQDVSSASSSPTTQEIQSQVTHQDTMTDVNVNAHVEQAHAMAPPPQTLQDTSVNYMRKWFDLTKDTLRDALQITLVNNNNAFPSPPTPDALIYFVNNLGYPKVVRNLSAIGIVNQAQIDYAERMWEDFTQSIHSSIKDKKNLALHTQGKKKANPIVIPSIRFTKLIIHHLQRKHKFHPRPDSLLYLPYEEYILRYLKFSAKGTKWEVFGMPILIELITADIQDEQYYKEYLNKVANHQGYFVDEEGSDPDSLAPKPAKATKKSKPSAPKATPVTKPAIAQQPKPKLAPAKSQEKKCKLVTKTSDKPSLAKSSKPGGRNFKECSRCTSGPLPSVVIREPDSGKFQPLLEVQGKGKKKVSNEQVALDLLTLQTPKKVSHAKQYIFQRRTPASTKPSGHAESPSIYTELGLSDSDLESDEKVHLVLKVEAQDKGQARPNPGVLTKGQAGSNPGNDAKPQSQSSPVVHAGPNLEHIDLKSTDVSTQQNPELMDEGSPEPSTTQRQEYSHYCCQLIDQTLGYQTRHRRLPVINSPRDVTFRDKYEVQMIMQFNEIHKFSDNTLHQIDEVLDYRVKEFKVNRMNMGLNTRFWTQKDVDQSFNSLVHSLCALSTLRRSGLRTASAAVKPCQGDSSELYLIIGRILMVAAAGQSDVNSQPHAHTLNSLSKT</sequence>
<feature type="region of interest" description="Disordered" evidence="1">
    <location>
        <begin position="537"/>
        <end position="570"/>
    </location>
</feature>
<proteinExistence type="predicted"/>
<feature type="region of interest" description="Disordered" evidence="1">
    <location>
        <begin position="793"/>
        <end position="871"/>
    </location>
</feature>
<accession>A0A6L2JYH4</accession>
<name>A0A6L2JYH4_TANCI</name>
<evidence type="ECO:0000313" key="2">
    <source>
        <dbReference type="EMBL" id="GEU41592.1"/>
    </source>
</evidence>
<feature type="region of interest" description="Disordered" evidence="1">
    <location>
        <begin position="286"/>
        <end position="327"/>
    </location>
</feature>
<dbReference type="EMBL" id="BKCJ010001458">
    <property type="protein sequence ID" value="GEU41592.1"/>
    <property type="molecule type" value="Genomic_DNA"/>
</dbReference>